<dbReference type="Proteomes" id="UP000266673">
    <property type="component" value="Unassembled WGS sequence"/>
</dbReference>
<gene>
    <name evidence="1" type="ORF">C2G38_2179759</name>
</gene>
<dbReference type="EMBL" id="QKWP01000428">
    <property type="protein sequence ID" value="RIB20243.1"/>
    <property type="molecule type" value="Genomic_DNA"/>
</dbReference>
<evidence type="ECO:0000313" key="1">
    <source>
        <dbReference type="EMBL" id="RIB20243.1"/>
    </source>
</evidence>
<name>A0A397VK21_9GLOM</name>
<reference evidence="1 2" key="1">
    <citation type="submission" date="2018-06" db="EMBL/GenBank/DDBJ databases">
        <title>Comparative genomics reveals the genomic features of Rhizophagus irregularis, R. cerebriforme, R. diaphanum and Gigaspora rosea, and their symbiotic lifestyle signature.</title>
        <authorList>
            <person name="Morin E."/>
            <person name="San Clemente H."/>
            <person name="Chen E.C.H."/>
            <person name="De La Providencia I."/>
            <person name="Hainaut M."/>
            <person name="Kuo A."/>
            <person name="Kohler A."/>
            <person name="Murat C."/>
            <person name="Tang N."/>
            <person name="Roy S."/>
            <person name="Loubradou J."/>
            <person name="Henrissat B."/>
            <person name="Grigoriev I.V."/>
            <person name="Corradi N."/>
            <person name="Roux C."/>
            <person name="Martin F.M."/>
        </authorList>
    </citation>
    <scope>NUCLEOTIDE SEQUENCE [LARGE SCALE GENOMIC DNA]</scope>
    <source>
        <strain evidence="1 2">DAOM 194757</strain>
    </source>
</reference>
<comment type="caution">
    <text evidence="1">The sequence shown here is derived from an EMBL/GenBank/DDBJ whole genome shotgun (WGS) entry which is preliminary data.</text>
</comment>
<proteinExistence type="predicted"/>
<protein>
    <submittedName>
        <fullName evidence="1">Uncharacterized protein</fullName>
    </submittedName>
</protein>
<keyword evidence="2" id="KW-1185">Reference proteome</keyword>
<evidence type="ECO:0000313" key="2">
    <source>
        <dbReference type="Proteomes" id="UP000266673"/>
    </source>
</evidence>
<sequence length="145" mass="17014">MIDVIVVETLPANIDDIFTTQNLRTGGQRKAMIWLHINAIYEIWCMYMAKRWGTKEKPNSRVLEKDKLYKIIKDHETAKAMCLVVYKSLDQRKEYVKANNLSKKTIQLGLDAAFVAIQELNTFMNRFIKKTYSKAFKYSKIRSKI</sequence>
<dbReference type="OrthoDB" id="10437728at2759"/>
<dbReference type="AlphaFoldDB" id="A0A397VK21"/>
<organism evidence="1 2">
    <name type="scientific">Gigaspora rosea</name>
    <dbReference type="NCBI Taxonomy" id="44941"/>
    <lineage>
        <taxon>Eukaryota</taxon>
        <taxon>Fungi</taxon>
        <taxon>Fungi incertae sedis</taxon>
        <taxon>Mucoromycota</taxon>
        <taxon>Glomeromycotina</taxon>
        <taxon>Glomeromycetes</taxon>
        <taxon>Diversisporales</taxon>
        <taxon>Gigasporaceae</taxon>
        <taxon>Gigaspora</taxon>
    </lineage>
</organism>
<accession>A0A397VK21</accession>